<dbReference type="Pfam" id="PF14300">
    <property type="entry name" value="DMP19"/>
    <property type="match status" value="1"/>
</dbReference>
<dbReference type="InterPro" id="IPR025402">
    <property type="entry name" value="DMP19_C"/>
</dbReference>
<dbReference type="RefSeq" id="WP_310145221.1">
    <property type="nucleotide sequence ID" value="NZ_JAVDTR010000019.1"/>
</dbReference>
<sequence>MKQLIEELQELLPLDQLESMSGEEVVGGVAMDLYRAEFATIRECGTEIPQILREMILLIELDTELSMNGIAGYLENSSGQFLSETTAVLQRIGNETDAEIMQSIQDILSSNGVSTAQLRENVNGLSEGEVTNSLGVHGQQIHEVMEQVQLAAEGLLMQSDNEEVFEMLYQYVDANMDSLKQQLQQLLSE</sequence>
<organism evidence="2 3">
    <name type="scientific">Paenibacillus amylolyticus</name>
    <dbReference type="NCBI Taxonomy" id="1451"/>
    <lineage>
        <taxon>Bacteria</taxon>
        <taxon>Bacillati</taxon>
        <taxon>Bacillota</taxon>
        <taxon>Bacilli</taxon>
        <taxon>Bacillales</taxon>
        <taxon>Paenibacillaceae</taxon>
        <taxon>Paenibacillus</taxon>
    </lineage>
</organism>
<reference evidence="2" key="1">
    <citation type="submission" date="2023-07" db="EMBL/GenBank/DDBJ databases">
        <title>Sorghum-associated microbial communities from plants grown in Nebraska, USA.</title>
        <authorList>
            <person name="Schachtman D."/>
        </authorList>
    </citation>
    <scope>NUCLEOTIDE SEQUENCE</scope>
    <source>
        <strain evidence="2">BE80</strain>
    </source>
</reference>
<proteinExistence type="predicted"/>
<feature type="domain" description="DNA mimic protein DMP19 C-terminal" evidence="1">
    <location>
        <begin position="47"/>
        <end position="129"/>
    </location>
</feature>
<evidence type="ECO:0000313" key="2">
    <source>
        <dbReference type="EMBL" id="MDR6726724.1"/>
    </source>
</evidence>
<dbReference type="Gene3D" id="1.20.1420.60">
    <property type="match status" value="1"/>
</dbReference>
<name>A0AAP5LTJ9_PAEAM</name>
<dbReference type="EMBL" id="JAVDTR010000019">
    <property type="protein sequence ID" value="MDR6726724.1"/>
    <property type="molecule type" value="Genomic_DNA"/>
</dbReference>
<evidence type="ECO:0000313" key="3">
    <source>
        <dbReference type="Proteomes" id="UP001254832"/>
    </source>
</evidence>
<dbReference type="AlphaFoldDB" id="A0AAP5LTJ9"/>
<comment type="caution">
    <text evidence="2">The sequence shown here is derived from an EMBL/GenBank/DDBJ whole genome shotgun (WGS) entry which is preliminary data.</text>
</comment>
<gene>
    <name evidence="2" type="ORF">J2W91_005246</name>
</gene>
<evidence type="ECO:0000259" key="1">
    <source>
        <dbReference type="Pfam" id="PF14300"/>
    </source>
</evidence>
<accession>A0AAP5LTJ9</accession>
<dbReference type="Proteomes" id="UP001254832">
    <property type="component" value="Unassembled WGS sequence"/>
</dbReference>
<protein>
    <recommendedName>
        <fullName evidence="1">DNA mimic protein DMP19 C-terminal domain-containing protein</fullName>
    </recommendedName>
</protein>